<dbReference type="EMBL" id="LR796197">
    <property type="protein sequence ID" value="CAB4126393.1"/>
    <property type="molecule type" value="Genomic_DNA"/>
</dbReference>
<evidence type="ECO:0000313" key="1">
    <source>
        <dbReference type="EMBL" id="CAB4126393.1"/>
    </source>
</evidence>
<proteinExistence type="predicted"/>
<accession>A0A6J5KZN5</accession>
<protein>
    <submittedName>
        <fullName evidence="1">Uncharacterized protein</fullName>
    </submittedName>
</protein>
<gene>
    <name evidence="1" type="ORF">UFOVP89_37</name>
</gene>
<reference evidence="1" key="1">
    <citation type="submission" date="2020-04" db="EMBL/GenBank/DDBJ databases">
        <authorList>
            <person name="Chiriac C."/>
            <person name="Salcher M."/>
            <person name="Ghai R."/>
            <person name="Kavagutti S V."/>
        </authorList>
    </citation>
    <scope>NUCLEOTIDE SEQUENCE</scope>
</reference>
<sequence length="104" mass="11794">MAKIRNNDGSITTFHDVDDGGVVIAREQNVSALIDANKEEYNTADSKWNDNALENRVARIPMAVFEDLQKQGITRGFTVIDMPRFKAWLNNPDNRVFRTKAGRI</sequence>
<organism evidence="1">
    <name type="scientific">uncultured Caudovirales phage</name>
    <dbReference type="NCBI Taxonomy" id="2100421"/>
    <lineage>
        <taxon>Viruses</taxon>
        <taxon>Duplodnaviria</taxon>
        <taxon>Heunggongvirae</taxon>
        <taxon>Uroviricota</taxon>
        <taxon>Caudoviricetes</taxon>
        <taxon>Peduoviridae</taxon>
        <taxon>Maltschvirus</taxon>
        <taxon>Maltschvirus maltsch</taxon>
    </lineage>
</organism>
<name>A0A6J5KZN5_9CAUD</name>